<feature type="compositionally biased region" description="Low complexity" evidence="8">
    <location>
        <begin position="245"/>
        <end position="267"/>
    </location>
</feature>
<dbReference type="HOGENOM" id="CLU_002678_44_5_1"/>
<keyword evidence="3" id="KW-0677">Repeat</keyword>
<feature type="domain" description="C2H2-type" evidence="10">
    <location>
        <begin position="353"/>
        <end position="381"/>
    </location>
</feature>
<dbReference type="InParanoid" id="A0A0C2ZQ46"/>
<feature type="domain" description="C2H2-type" evidence="10">
    <location>
        <begin position="2"/>
        <end position="25"/>
    </location>
</feature>
<feature type="domain" description="C2H2-type" evidence="10">
    <location>
        <begin position="300"/>
        <end position="328"/>
    </location>
</feature>
<feature type="domain" description="C2H2-type" evidence="10">
    <location>
        <begin position="29"/>
        <end position="52"/>
    </location>
</feature>
<keyword evidence="9" id="KW-0472">Membrane</keyword>
<feature type="domain" description="C2H2-type" evidence="10">
    <location>
        <begin position="54"/>
        <end position="82"/>
    </location>
</feature>
<feature type="compositionally biased region" description="Polar residues" evidence="8">
    <location>
        <begin position="765"/>
        <end position="775"/>
    </location>
</feature>
<evidence type="ECO:0000256" key="5">
    <source>
        <dbReference type="ARBA" id="ARBA00022833"/>
    </source>
</evidence>
<feature type="domain" description="C2H2-type" evidence="10">
    <location>
        <begin position="103"/>
        <end position="131"/>
    </location>
</feature>
<dbReference type="GO" id="GO:0008270">
    <property type="term" value="F:zinc ion binding"/>
    <property type="evidence" value="ECO:0007669"/>
    <property type="project" value="UniProtKB-KW"/>
</dbReference>
<evidence type="ECO:0000313" key="12">
    <source>
        <dbReference type="Proteomes" id="UP000053989"/>
    </source>
</evidence>
<dbReference type="PROSITE" id="PS00028">
    <property type="entry name" value="ZINC_FINGER_C2H2_1"/>
    <property type="match status" value="13"/>
</dbReference>
<dbReference type="OrthoDB" id="6077919at2759"/>
<dbReference type="SUPFAM" id="SSF57667">
    <property type="entry name" value="beta-beta-alpha zinc fingers"/>
    <property type="match status" value="2"/>
</dbReference>
<feature type="region of interest" description="Disordered" evidence="8">
    <location>
        <begin position="455"/>
        <end position="535"/>
    </location>
</feature>
<evidence type="ECO:0000256" key="9">
    <source>
        <dbReference type="SAM" id="Phobius"/>
    </source>
</evidence>
<keyword evidence="2" id="KW-0479">Metal-binding</keyword>
<dbReference type="STRING" id="1036808.A0A0C2ZQ46"/>
<dbReference type="Pfam" id="PF13912">
    <property type="entry name" value="zf-C2H2_6"/>
    <property type="match status" value="2"/>
</dbReference>
<gene>
    <name evidence="11" type="ORF">SCLCIDRAFT_1221727</name>
</gene>
<keyword evidence="9" id="KW-0812">Transmembrane</keyword>
<keyword evidence="12" id="KW-1185">Reference proteome</keyword>
<feature type="domain" description="C2H2-type" evidence="10">
    <location>
        <begin position="404"/>
        <end position="427"/>
    </location>
</feature>
<feature type="domain" description="C2H2-type" evidence="10">
    <location>
        <begin position="155"/>
        <end position="179"/>
    </location>
</feature>
<proteinExistence type="predicted"/>
<dbReference type="AlphaFoldDB" id="A0A0C2ZQ46"/>
<feature type="domain" description="C2H2-type" evidence="10">
    <location>
        <begin position="670"/>
        <end position="693"/>
    </location>
</feature>
<evidence type="ECO:0000259" key="10">
    <source>
        <dbReference type="PROSITE" id="PS50157"/>
    </source>
</evidence>
<evidence type="ECO:0000256" key="1">
    <source>
        <dbReference type="ARBA" id="ARBA00004123"/>
    </source>
</evidence>
<evidence type="ECO:0000256" key="4">
    <source>
        <dbReference type="ARBA" id="ARBA00022771"/>
    </source>
</evidence>
<feature type="compositionally biased region" description="Low complexity" evidence="8">
    <location>
        <begin position="489"/>
        <end position="506"/>
    </location>
</feature>
<dbReference type="Proteomes" id="UP000053989">
    <property type="component" value="Unassembled WGS sequence"/>
</dbReference>
<dbReference type="InterPro" id="IPR036236">
    <property type="entry name" value="Znf_C2H2_sf"/>
</dbReference>
<dbReference type="Gene3D" id="3.30.160.60">
    <property type="entry name" value="Classic Zinc Finger"/>
    <property type="match status" value="3"/>
</dbReference>
<evidence type="ECO:0000256" key="8">
    <source>
        <dbReference type="SAM" id="MobiDB-lite"/>
    </source>
</evidence>
<reference evidence="11 12" key="1">
    <citation type="submission" date="2014-04" db="EMBL/GenBank/DDBJ databases">
        <authorList>
            <consortium name="DOE Joint Genome Institute"/>
            <person name="Kuo A."/>
            <person name="Kohler A."/>
            <person name="Nagy L.G."/>
            <person name="Floudas D."/>
            <person name="Copeland A."/>
            <person name="Barry K.W."/>
            <person name="Cichocki N."/>
            <person name="Veneault-Fourrey C."/>
            <person name="LaButti K."/>
            <person name="Lindquist E.A."/>
            <person name="Lipzen A."/>
            <person name="Lundell T."/>
            <person name="Morin E."/>
            <person name="Murat C."/>
            <person name="Sun H."/>
            <person name="Tunlid A."/>
            <person name="Henrissat B."/>
            <person name="Grigoriev I.V."/>
            <person name="Hibbett D.S."/>
            <person name="Martin F."/>
            <person name="Nordberg H.P."/>
            <person name="Cantor M.N."/>
            <person name="Hua S.X."/>
        </authorList>
    </citation>
    <scope>NUCLEOTIDE SEQUENCE [LARGE SCALE GENOMIC DNA]</scope>
    <source>
        <strain evidence="11 12">Foug A</strain>
    </source>
</reference>
<dbReference type="InterPro" id="IPR013087">
    <property type="entry name" value="Znf_C2H2_type"/>
</dbReference>
<feature type="transmembrane region" description="Helical" evidence="9">
    <location>
        <begin position="840"/>
        <end position="863"/>
    </location>
</feature>
<protein>
    <recommendedName>
        <fullName evidence="10">C2H2-type domain-containing protein</fullName>
    </recommendedName>
</protein>
<sequence length="864" mass="97163">MSTCQTCGESFIDKKALRSHKKAKHPPVQRCPQCNKEFTTKKGLRAHKAAEHRQRCVVCGKSFASQEGVQSHRMAKHPPQRNNVTSTVQLSTSAVQNPPHPEYKCDKCNVALCSLERLARHEQEVHNKVKCNHCTRMFKNITARDAHQAEKHPTHHCDSCDWVFNTLEMLEQHKRDRHSPLCHYCTRQFPSDTLRYQHELAQHPIRNRDLYRQAYSLIGSSAIKRYALPISFAHHGSEEHPPSCSPSAVGASQSASSSKSSCVSSGSNLQEASRVRHSPPTVSPKDLPKAGAVGNLQVEYKCDKCNVALRSPERLARHQQEVHVGVKCNHCSRTFKHVEFLNQHEAAKHPPTHKCEQCHDIFHSVELLAAHNRDMHSSFKCDHCENIFQSIEERDQHQTGHLTHYCDFCGWTFYTLEALEQHKRDGHDFYCRYCGLYFSAVSLRDQHEYVTHKCKPNPELPSRHNEASHSLHRGQSLPATTNQVPMCRSPSGSSTSSVGDASSLSSPLMLHQSDSSTDSDAGQLESRSASESRVPVETNLELFEDISCAHQASSTMSDACGIPENEPDNQYIMPDVRSGPNCVSPDEHQAAHTCPSCQCVFESEEDRQIHECNSPPKRDIPIHCRFCYSQFEDEASLQQHLTERISLTCDKCILQFCYDFILQDHIETHPTCRKCGQSFTHESELYRHTEDQHPPLVCWDCDGAIISEESLELHCASEHPPCAICGTRMRTSDALFEHISEEHPERHTMTELLLDPVDTQNTLELHQSGSSSTDNIGIGGDDAESKENGTSEHPDATSGHAELDIGDNVPGHYDVTGQNCIATVATPVHTDMEEQLVNLLLLPIHLILILSFSFFLSFVSFLFP</sequence>
<feature type="compositionally biased region" description="Basic and acidic residues" evidence="8">
    <location>
        <begin position="783"/>
        <end position="795"/>
    </location>
</feature>
<keyword evidence="4 7" id="KW-0863">Zinc-finger</keyword>
<accession>A0A0C2ZQ46</accession>
<feature type="region of interest" description="Disordered" evidence="8">
    <location>
        <begin position="765"/>
        <end position="806"/>
    </location>
</feature>
<dbReference type="PANTHER" id="PTHR24376:SF235">
    <property type="entry name" value="C2H2-TYPE DOMAIN-CONTAINING PROTEIN"/>
    <property type="match status" value="1"/>
</dbReference>
<keyword evidence="6" id="KW-0539">Nucleus</keyword>
<comment type="subcellular location">
    <subcellularLocation>
        <location evidence="1">Nucleus</location>
    </subcellularLocation>
</comment>
<evidence type="ECO:0000256" key="3">
    <source>
        <dbReference type="ARBA" id="ARBA00022737"/>
    </source>
</evidence>
<dbReference type="PROSITE" id="PS50157">
    <property type="entry name" value="ZINC_FINGER_C2H2_2"/>
    <property type="match status" value="10"/>
</dbReference>
<dbReference type="GO" id="GO:0005634">
    <property type="term" value="C:nucleus"/>
    <property type="evidence" value="ECO:0007669"/>
    <property type="project" value="UniProtKB-SubCell"/>
</dbReference>
<keyword evidence="9" id="KW-1133">Transmembrane helix</keyword>
<feature type="region of interest" description="Disordered" evidence="8">
    <location>
        <begin position="237"/>
        <end position="289"/>
    </location>
</feature>
<dbReference type="SMART" id="SM00355">
    <property type="entry name" value="ZnF_C2H2"/>
    <property type="match status" value="18"/>
</dbReference>
<evidence type="ECO:0000256" key="7">
    <source>
        <dbReference type="PROSITE-ProRule" id="PRU00042"/>
    </source>
</evidence>
<evidence type="ECO:0000256" key="6">
    <source>
        <dbReference type="ARBA" id="ARBA00023242"/>
    </source>
</evidence>
<reference evidence="12" key="2">
    <citation type="submission" date="2015-01" db="EMBL/GenBank/DDBJ databases">
        <title>Evolutionary Origins and Diversification of the Mycorrhizal Mutualists.</title>
        <authorList>
            <consortium name="DOE Joint Genome Institute"/>
            <consortium name="Mycorrhizal Genomics Consortium"/>
            <person name="Kohler A."/>
            <person name="Kuo A."/>
            <person name="Nagy L.G."/>
            <person name="Floudas D."/>
            <person name="Copeland A."/>
            <person name="Barry K.W."/>
            <person name="Cichocki N."/>
            <person name="Veneault-Fourrey C."/>
            <person name="LaButti K."/>
            <person name="Lindquist E.A."/>
            <person name="Lipzen A."/>
            <person name="Lundell T."/>
            <person name="Morin E."/>
            <person name="Murat C."/>
            <person name="Riley R."/>
            <person name="Ohm R."/>
            <person name="Sun H."/>
            <person name="Tunlid A."/>
            <person name="Henrissat B."/>
            <person name="Grigoriev I.V."/>
            <person name="Hibbett D.S."/>
            <person name="Martin F."/>
        </authorList>
    </citation>
    <scope>NUCLEOTIDE SEQUENCE [LARGE SCALE GENOMIC DNA]</scope>
    <source>
        <strain evidence="12">Foug A</strain>
    </source>
</reference>
<evidence type="ECO:0000313" key="11">
    <source>
        <dbReference type="EMBL" id="KIM54712.1"/>
    </source>
</evidence>
<feature type="compositionally biased region" description="Polar residues" evidence="8">
    <location>
        <begin position="512"/>
        <end position="531"/>
    </location>
</feature>
<dbReference type="PANTHER" id="PTHR24376">
    <property type="entry name" value="ZINC FINGER PROTEIN"/>
    <property type="match status" value="1"/>
</dbReference>
<feature type="domain" description="C2H2-type" evidence="10">
    <location>
        <begin position="326"/>
        <end position="354"/>
    </location>
</feature>
<organism evidence="11 12">
    <name type="scientific">Scleroderma citrinum Foug A</name>
    <dbReference type="NCBI Taxonomy" id="1036808"/>
    <lineage>
        <taxon>Eukaryota</taxon>
        <taxon>Fungi</taxon>
        <taxon>Dikarya</taxon>
        <taxon>Basidiomycota</taxon>
        <taxon>Agaricomycotina</taxon>
        <taxon>Agaricomycetes</taxon>
        <taxon>Agaricomycetidae</taxon>
        <taxon>Boletales</taxon>
        <taxon>Sclerodermatineae</taxon>
        <taxon>Sclerodermataceae</taxon>
        <taxon>Scleroderma</taxon>
    </lineage>
</organism>
<keyword evidence="5" id="KW-0862">Zinc</keyword>
<name>A0A0C2ZQ46_9AGAM</name>
<evidence type="ECO:0000256" key="2">
    <source>
        <dbReference type="ARBA" id="ARBA00022723"/>
    </source>
</evidence>
<dbReference type="EMBL" id="KN822148">
    <property type="protein sequence ID" value="KIM54712.1"/>
    <property type="molecule type" value="Genomic_DNA"/>
</dbReference>